<reference evidence="3" key="1">
    <citation type="submission" date="2016-07" db="EMBL/GenBank/DDBJ databases">
        <authorList>
            <person name="Florea S."/>
            <person name="Webb J.S."/>
            <person name="Jaromczyk J."/>
            <person name="Schardl C.L."/>
        </authorList>
    </citation>
    <scope>NUCLEOTIDE SEQUENCE [LARGE SCALE GENOMIC DNA]</scope>
    <source>
        <strain evidence="3">1YdBTEX2</strain>
    </source>
</reference>
<feature type="region of interest" description="Disordered" evidence="1">
    <location>
        <begin position="48"/>
        <end position="69"/>
    </location>
</feature>
<dbReference type="Proteomes" id="UP000245431">
    <property type="component" value="Chromosome PVE_r2"/>
</dbReference>
<evidence type="ECO:0000313" key="3">
    <source>
        <dbReference type="Proteomes" id="UP000245431"/>
    </source>
</evidence>
<dbReference type="AlphaFoldDB" id="A0A1D3K7R4"/>
<evidence type="ECO:0000256" key="1">
    <source>
        <dbReference type="SAM" id="MobiDB-lite"/>
    </source>
</evidence>
<dbReference type="EMBL" id="LT599584">
    <property type="protein sequence ID" value="SBW84295.1"/>
    <property type="molecule type" value="Genomic_DNA"/>
</dbReference>
<gene>
    <name evidence="2" type="ORF">PVE_R2G0266</name>
</gene>
<organism evidence="2 3">
    <name type="scientific">Pseudomonas veronii 1YdBTEX2</name>
    <dbReference type="NCBI Taxonomy" id="1295141"/>
    <lineage>
        <taxon>Bacteria</taxon>
        <taxon>Pseudomonadati</taxon>
        <taxon>Pseudomonadota</taxon>
        <taxon>Gammaproteobacteria</taxon>
        <taxon>Pseudomonadales</taxon>
        <taxon>Pseudomonadaceae</taxon>
        <taxon>Pseudomonas</taxon>
    </lineage>
</organism>
<accession>A0A1D3K7R4</accession>
<evidence type="ECO:0000313" key="2">
    <source>
        <dbReference type="EMBL" id="SBW84295.1"/>
    </source>
</evidence>
<sequence>MNRHTTKARGRGFFFAHWQASSPWLDMLPNSEVRNGARLLSSILSKHHHTPGVLDSNRMPLRLDAQTSR</sequence>
<name>A0A1D3K7R4_PSEVE</name>
<protein>
    <submittedName>
        <fullName evidence="2">Uncharacterized protein</fullName>
    </submittedName>
</protein>
<proteinExistence type="predicted"/>